<dbReference type="SMART" id="SM01300">
    <property type="entry name" value="PEHE"/>
    <property type="match status" value="1"/>
</dbReference>
<evidence type="ECO:0000313" key="4">
    <source>
        <dbReference type="EMBL" id="ROT66826.1"/>
    </source>
</evidence>
<feature type="compositionally biased region" description="Polar residues" evidence="2">
    <location>
        <begin position="369"/>
        <end position="396"/>
    </location>
</feature>
<sequence>MPRTVAIYNGDKNAIEESLVSVEEIDGVSGRRGEGGARGKVTASSMTTSEESENRLAMAVEFDHMYIGCSDSKASVGKDLEVQHLKDLLLLHLDLIQQQAEQLVAKDKQIKILRDENENLRAKLDRIDRRVSLSLHKKASESTATTETQSEHAIEDGTDPDLSFVKSEVEDTSAKPLSPSGARSTSNKVASSVKNSGSGSVSSKPGATASKPGSPLNKSPTTSAKQGTPSAKQASPPSKPGSPTSKPGSPSSKPVSPGSKPGSPSSRLGSPANKPGSPSSKPGSPPSKPGSPPSKPGTPPSKPGSPASKPGSPPSKPGSPPSKPGSPSSKPASPSNKNALPGSKPVTPCKPGSPSNKAASPPTKAVSPCSKTGSPNSVTSTPGSKPSSPVSKNGSPGSKVVLPSNKLSTPNNKTTQGGLKSGSLSNKVEPPCNKLEPLASKTGAHLNKTGKNDQVKKVIPKAATPKTSPRERRPRRDTAQSIASENESDLDLLLESSKKDLTRSNDRKERSGQKRRSESESEVPPKRLRTERERSESGNDATDHNLRSKSEKTKERPKDPAKREGSPIPVVDRPATPTSRAAALEAKKLRQKLLLKGEPPMGRSVRGEGILNTSVTYYLPYGGIIQDPNPEEECLQAQVEIPRWGTRVLTSLYVMEGTENLEDEIFLKRHAKPEQDEKRRKRWDLQRMREQRHYERLRERYEGRQNASEPEVSVQGSLWPNPESALYLHVDDCLPVCAFGQPMARIPPEEFALPWLSGRCTDGVSTRRRKR</sequence>
<dbReference type="PROSITE" id="PS52052">
    <property type="entry name" value="PEHE"/>
    <property type="match status" value="1"/>
</dbReference>
<dbReference type="InterPro" id="IPR026711">
    <property type="entry name" value="Msl-1"/>
</dbReference>
<evidence type="ECO:0000256" key="2">
    <source>
        <dbReference type="SAM" id="MobiDB-lite"/>
    </source>
</evidence>
<dbReference type="GO" id="GO:0072487">
    <property type="term" value="C:MSL complex"/>
    <property type="evidence" value="ECO:0007669"/>
    <property type="project" value="InterPro"/>
</dbReference>
<feature type="compositionally biased region" description="Pro residues" evidence="2">
    <location>
        <begin position="283"/>
        <end position="303"/>
    </location>
</feature>
<feature type="compositionally biased region" description="Basic and acidic residues" evidence="2">
    <location>
        <begin position="496"/>
        <end position="565"/>
    </location>
</feature>
<reference evidence="4 5" key="2">
    <citation type="submission" date="2019-01" db="EMBL/GenBank/DDBJ databases">
        <title>The decoding of complex shrimp genome reveals the adaptation for benthos swimmer, frequently molting mechanism and breeding impact on genome.</title>
        <authorList>
            <person name="Sun Y."/>
            <person name="Gao Y."/>
            <person name="Yu Y."/>
        </authorList>
    </citation>
    <scope>NUCLEOTIDE SEQUENCE [LARGE SCALE GENOMIC DNA]</scope>
    <source>
        <tissue evidence="4">Muscle</tissue>
    </source>
</reference>
<feature type="coiled-coil region" evidence="1">
    <location>
        <begin position="96"/>
        <end position="130"/>
    </location>
</feature>
<dbReference type="Proteomes" id="UP000283509">
    <property type="component" value="Unassembled WGS sequence"/>
</dbReference>
<feature type="compositionally biased region" description="Polar residues" evidence="2">
    <location>
        <begin position="216"/>
        <end position="228"/>
    </location>
</feature>
<keyword evidence="1" id="KW-0175">Coiled coil</keyword>
<dbReference type="EMBL" id="QCYY01002883">
    <property type="protein sequence ID" value="ROT66826.1"/>
    <property type="molecule type" value="Genomic_DNA"/>
</dbReference>
<evidence type="ECO:0000256" key="1">
    <source>
        <dbReference type="SAM" id="Coils"/>
    </source>
</evidence>
<proteinExistence type="predicted"/>
<keyword evidence="5" id="KW-1185">Reference proteome</keyword>
<feature type="compositionally biased region" description="Pro residues" evidence="2">
    <location>
        <begin position="311"/>
        <end position="324"/>
    </location>
</feature>
<dbReference type="OrthoDB" id="6022555at2759"/>
<comment type="caution">
    <text evidence="4">The sequence shown here is derived from an EMBL/GenBank/DDBJ whole genome shotgun (WGS) entry which is preliminary data.</text>
</comment>
<feature type="compositionally biased region" description="Low complexity" evidence="2">
    <location>
        <begin position="184"/>
        <end position="204"/>
    </location>
</feature>
<feature type="compositionally biased region" description="Basic and acidic residues" evidence="2">
    <location>
        <begin position="468"/>
        <end position="478"/>
    </location>
</feature>
<dbReference type="PANTHER" id="PTHR21656:SF2">
    <property type="entry name" value="MALE-SPECIFIC LETHAL 1 HOMOLOG"/>
    <property type="match status" value="1"/>
</dbReference>
<evidence type="ECO:0000313" key="5">
    <source>
        <dbReference type="Proteomes" id="UP000283509"/>
    </source>
</evidence>
<dbReference type="PANTHER" id="PTHR21656">
    <property type="entry name" value="MALE-SPECIFIC LETHAL-1 PROTEIN"/>
    <property type="match status" value="1"/>
</dbReference>
<dbReference type="STRING" id="6689.A0A423SRL7"/>
<organism evidence="4 5">
    <name type="scientific">Penaeus vannamei</name>
    <name type="common">Whiteleg shrimp</name>
    <name type="synonym">Litopenaeus vannamei</name>
    <dbReference type="NCBI Taxonomy" id="6689"/>
    <lineage>
        <taxon>Eukaryota</taxon>
        <taxon>Metazoa</taxon>
        <taxon>Ecdysozoa</taxon>
        <taxon>Arthropoda</taxon>
        <taxon>Crustacea</taxon>
        <taxon>Multicrustacea</taxon>
        <taxon>Malacostraca</taxon>
        <taxon>Eumalacostraca</taxon>
        <taxon>Eucarida</taxon>
        <taxon>Decapoda</taxon>
        <taxon>Dendrobranchiata</taxon>
        <taxon>Penaeoidea</taxon>
        <taxon>Penaeidae</taxon>
        <taxon>Penaeus</taxon>
    </lineage>
</organism>
<protein>
    <submittedName>
        <fullName evidence="4">Putative male-specific lethal 1-like</fullName>
    </submittedName>
</protein>
<name>A0A423SRL7_PENVA</name>
<feature type="domain" description="PEHE" evidence="3">
    <location>
        <begin position="638"/>
        <end position="755"/>
    </location>
</feature>
<feature type="region of interest" description="Disordered" evidence="2">
    <location>
        <begin position="136"/>
        <end position="580"/>
    </location>
</feature>
<feature type="compositionally biased region" description="Low complexity" evidence="2">
    <location>
        <begin position="229"/>
        <end position="282"/>
    </location>
</feature>
<reference evidence="4 5" key="1">
    <citation type="submission" date="2018-04" db="EMBL/GenBank/DDBJ databases">
        <authorList>
            <person name="Zhang X."/>
            <person name="Yuan J."/>
            <person name="Li F."/>
            <person name="Xiang J."/>
        </authorList>
    </citation>
    <scope>NUCLEOTIDE SEQUENCE [LARGE SCALE GENOMIC DNA]</scope>
    <source>
        <tissue evidence="4">Muscle</tissue>
    </source>
</reference>
<evidence type="ECO:0000259" key="3">
    <source>
        <dbReference type="PROSITE" id="PS52052"/>
    </source>
</evidence>
<accession>A0A423SRL7</accession>
<gene>
    <name evidence="4" type="ORF">C7M84_015133</name>
</gene>
<dbReference type="GO" id="GO:0003682">
    <property type="term" value="F:chromatin binding"/>
    <property type="evidence" value="ECO:0007669"/>
    <property type="project" value="TreeGrafter"/>
</dbReference>
<dbReference type="Gene3D" id="1.20.5.170">
    <property type="match status" value="1"/>
</dbReference>
<feature type="compositionally biased region" description="Low complexity" evidence="2">
    <location>
        <begin position="325"/>
        <end position="335"/>
    </location>
</feature>
<dbReference type="Gene3D" id="6.10.250.2000">
    <property type="match status" value="1"/>
</dbReference>
<feature type="compositionally biased region" description="Polar residues" evidence="2">
    <location>
        <begin position="405"/>
        <end position="426"/>
    </location>
</feature>
<dbReference type="Pfam" id="PF15275">
    <property type="entry name" value="PEHE"/>
    <property type="match status" value="1"/>
</dbReference>
<dbReference type="AlphaFoldDB" id="A0A423SRL7"/>
<dbReference type="InterPro" id="IPR029332">
    <property type="entry name" value="PEHE_dom"/>
</dbReference>